<dbReference type="Ensembl" id="ENSSSCT00000053183.3">
    <property type="protein sequence ID" value="ENSSSCP00000043548.3"/>
    <property type="gene ID" value="ENSSSCG00000034405.3"/>
</dbReference>
<dbReference type="InterPro" id="IPR016024">
    <property type="entry name" value="ARM-type_fold"/>
</dbReference>
<dbReference type="Gene3D" id="1.25.10.10">
    <property type="entry name" value="Leucine-rich Repeat Variant"/>
    <property type="match status" value="1"/>
</dbReference>
<organism evidence="1 2">
    <name type="scientific">Sus scrofa</name>
    <name type="common">Pig</name>
    <dbReference type="NCBI Taxonomy" id="9823"/>
    <lineage>
        <taxon>Eukaryota</taxon>
        <taxon>Metazoa</taxon>
        <taxon>Chordata</taxon>
        <taxon>Craniata</taxon>
        <taxon>Vertebrata</taxon>
        <taxon>Euteleostomi</taxon>
        <taxon>Mammalia</taxon>
        <taxon>Eutheria</taxon>
        <taxon>Laurasiatheria</taxon>
        <taxon>Artiodactyla</taxon>
        <taxon>Suina</taxon>
        <taxon>Suidae</taxon>
        <taxon>Sus</taxon>
    </lineage>
</organism>
<reference evidence="1" key="4">
    <citation type="submission" date="2025-09" db="UniProtKB">
        <authorList>
            <consortium name="Ensembl"/>
        </authorList>
    </citation>
    <scope>IDENTIFICATION</scope>
</reference>
<dbReference type="Bgee" id="ENSSSCG00000034405">
    <property type="expression patterns" value="Expressed in oocyte and 2 other cell types or tissues"/>
</dbReference>
<protein>
    <submittedName>
        <fullName evidence="1">Meiotic double-stranded break formation protein 1</fullName>
    </submittedName>
</protein>
<keyword evidence="2" id="KW-1185">Reference proteome</keyword>
<sequence>MARLLMLFNLRCGDDEFLRALRTNSFELSCTGSTILESATRSSRRCVCYSVRSGAVTPRTPAPALSSAKCACAETAREKVLPPSNTSEEMAVREAAVGLPGFGREEEAALLFERAHYRHDPRWLLPVPPRLCLACALELLPEPGVSLVRKKHVLSCFRDALMRHASLVMQLVAQDQRICIHFISMLFGLLCNVEDGSITDLCIEVLIQLTTQLKLEQAIHYLLDECHKELCNMPSMRGSLATLTLLGKLVDAIPALADKLVMEHSDLMEHLLRGLVYPNEGVQASVCYLYGKLYSSPVAAEMLLGHFREKLCPVFLSTMHGAQSKELQINCLGLLRQLLKYDLFVSMIMSKSALAESTESAEGPPGETSLPLVLKKLLLSRDETLQVASAHCITAVLVHSPAKHAPAFLHADIPEFLFEHLSSSSEVLVWSSYNCLILLAEEPLFFSKCHTVYGIESVVRSLHGSLRMNNTELHKQGLLLFAEILTRQPEEIKLFTSSAMCRDAGRALQEALSSPVLEVAAEAVRATSAFLRKDHQSALPVLYKELQALLEAMLSRCADFSQTPLNWRPTGHASNRDSEKAILRRGNFLLSTLEGFRNACRLAVEFQNEPSAQENPFTAPGAENEDTLEAFSEFLLSACDSLCIPMVMRYSEQATNPALMEVFLSILHSLFVVVPHMKEKFSRKLELSAVSELLQHGLPQISSRSPESLAFLSDRQYMEGAARQKQYCILLLFYLAYIHEDRFVSEAELFMAVQSFLLSLQDQGERPPLVVFRASVYLLATCQDKDGALDEAVASAIRKFLEWVPDLHLVYTHHPHLLRLFLLYPELMSRFGHRVLDLWFSWEESSYEELDDVSSGGQPTLPASLAVLFHILRSSPSILLILLDLIYSSPVDTARKVLIILRAFLRRNVDVQVGGLIRGHFLLILQHLLLEHGSSPSGASGNLPLLLSLLSLVQLRNESEQELDSMAMKLLHQVSKLCGKCSPTDTDILQPSFNFLYWSLHQTTLGSQKRAAAVLLSNTALIELLEKMLALTWAEEGSPGTTLLCSAWLLTASFSALQHSGGLQVHQMLSVELDQVLKALSFPKKKAALLSASILCFLRTTLQQSFSSPLVTLLPSGAQPPPAPEDTVLSPLGTSQVLSLIIGLQNLLVQKDPLLSHACVGCLEALLDYLHARSPDVALHVASQPWNRFLLFTLLDAGENSFLRPEILRLMTLFVRFRSSSILSREEVGHVLQGAALADLSTLSDATLQALRGFFLQVQSMGLLADHSMAQTLRASLQGLSPRASMVQPPLQDMLCLEGVAVSLSHIRD</sequence>
<dbReference type="GO" id="GO:0007127">
    <property type="term" value="P:meiosis I"/>
    <property type="evidence" value="ECO:0000318"/>
    <property type="project" value="GO_Central"/>
</dbReference>
<dbReference type="GeneTree" id="ENSGT00390000002077"/>
<evidence type="ECO:0000313" key="3">
    <source>
        <dbReference type="VGNC" id="VGNC:90131"/>
    </source>
</evidence>
<dbReference type="STRING" id="9823.ENSSSCP00000043548"/>
<accession>A0A287AI21</accession>
<gene>
    <name evidence="1 3" type="primary">MEI1</name>
</gene>
<evidence type="ECO:0000313" key="2">
    <source>
        <dbReference type="Proteomes" id="UP000008227"/>
    </source>
</evidence>
<reference evidence="1" key="3">
    <citation type="submission" date="2025-08" db="UniProtKB">
        <authorList>
            <consortium name="Ensembl"/>
        </authorList>
    </citation>
    <scope>IDENTIFICATION</scope>
</reference>
<dbReference type="InParanoid" id="A0A287AI21"/>
<evidence type="ECO:0000313" key="1">
    <source>
        <dbReference type="Ensembl" id="ENSSSCP00000043548.3"/>
    </source>
</evidence>
<dbReference type="Proteomes" id="UP000008227">
    <property type="component" value="Chromosome 5"/>
</dbReference>
<dbReference type="FunCoup" id="A0A287AI21">
    <property type="interactions" value="163"/>
</dbReference>
<reference evidence="1" key="2">
    <citation type="journal article" date="2020" name="Gigascience">
        <title>An improved pig reference genome sequence to enable pig genetics and genomics research.</title>
        <authorList>
            <person name="Warr A."/>
            <person name="Affara N."/>
            <person name="Aken B."/>
            <person name="Beiki H."/>
            <person name="Bickhart D.M."/>
            <person name="Billis K."/>
            <person name="Chow W."/>
            <person name="Eory L."/>
            <person name="Finlayson H.A."/>
            <person name="Flicek P."/>
            <person name="Giron C.G."/>
            <person name="Griffin D.K."/>
            <person name="Hall R."/>
            <person name="Hannum G."/>
            <person name="Hourlier T."/>
            <person name="Howe K."/>
            <person name="Hume D.A."/>
            <person name="Izuogu O."/>
            <person name="Kim K."/>
            <person name="Koren S."/>
            <person name="Liu H."/>
            <person name="Manchanda N."/>
            <person name="Martin F.J."/>
            <person name="Nonneman D.J."/>
            <person name="O'Connor R.E."/>
            <person name="Phillippy A.M."/>
            <person name="Rohrer G.A."/>
            <person name="Rosen B.D."/>
            <person name="Rund L.A."/>
            <person name="Sargent C.A."/>
            <person name="Schook L.B."/>
            <person name="Schroeder S.G."/>
            <person name="Schwartz A.S."/>
            <person name="Skinner B.M."/>
            <person name="Talbot R."/>
            <person name="Tseng E."/>
            <person name="Tuggle C.K."/>
            <person name="Watson M."/>
            <person name="Smith T.P.L."/>
            <person name="Archibald A.L."/>
        </authorList>
    </citation>
    <scope>NUCLEOTIDE SEQUENCE [LARGE SCALE GENOMIC DNA]</scope>
    <source>
        <strain evidence="1">Duroc</strain>
    </source>
</reference>
<reference evidence="2" key="1">
    <citation type="submission" date="2009-11" db="EMBL/GenBank/DDBJ databases">
        <authorList>
            <consortium name="Porcine genome sequencing project"/>
        </authorList>
    </citation>
    <scope>NUCLEOTIDE SEQUENCE [LARGE SCALE GENOMIC DNA]</scope>
    <source>
        <strain evidence="2">Duroc</strain>
    </source>
</reference>
<dbReference type="InterPro" id="IPR011989">
    <property type="entry name" value="ARM-like"/>
</dbReference>
<dbReference type="VGNC" id="VGNC:90131">
    <property type="gene designation" value="MEI1"/>
</dbReference>
<dbReference type="PANTHER" id="PTHR12044">
    <property type="entry name" value="BCL2 INTERACTING MEDIATOR OF CELL DEATH"/>
    <property type="match status" value="1"/>
</dbReference>
<dbReference type="AlphaFoldDB" id="A0A287AI21"/>
<dbReference type="PANTHER" id="PTHR12044:SF10">
    <property type="entry name" value="MEIOSIS INHIBITOR PROTEIN 1"/>
    <property type="match status" value="1"/>
</dbReference>
<name>A0A287AI21_PIG</name>
<proteinExistence type="predicted"/>
<dbReference type="SUPFAM" id="SSF48371">
    <property type="entry name" value="ARM repeat"/>
    <property type="match status" value="1"/>
</dbReference>
<dbReference type="GlyGen" id="A0A287AI21">
    <property type="glycosylation" value="1 site"/>
</dbReference>
<dbReference type="InterPro" id="IPR052133">
    <property type="entry name" value="Immune_Signaling-Apoptosis_Reg"/>
</dbReference>